<gene>
    <name evidence="4" type="primary">A08g508980.1_BraROA</name>
    <name evidence="4" type="ORF">IGI04_031479</name>
</gene>
<comment type="caution">
    <text evidence="4">The sequence shown here is derived from an EMBL/GenBank/DDBJ whole genome shotgun (WGS) entry which is preliminary data.</text>
</comment>
<keyword evidence="5" id="KW-1185">Reference proteome</keyword>
<evidence type="ECO:0000256" key="1">
    <source>
        <dbReference type="SAM" id="MobiDB-lite"/>
    </source>
</evidence>
<feature type="region of interest" description="Disordered" evidence="1">
    <location>
        <begin position="1"/>
        <end position="54"/>
    </location>
</feature>
<sequence>MMPKAMIHKNNIDNDAKSNEVVSSDKGDKGDKGDLGFQKIQAPMAPPSPKAVEKEGTGMTAAGLEEEDVERVSIGNRDQFGGDGLKTWSKSGESSLGLETSAIEGLQLSEGAVVGGNLALLEAEGKEIVVEVWGCGGHNTGGAHGRCGAFVELTVEAGKIKDSDVGIGREAVSELLNELEQLPVNALLAKNVGENGRELSLFLNNLSSGVESEKWVTLGEQGSNRSSPTREKVLMDIVAFPNSFQALQGIREEGEIDDDDDIGDDLNLKVQDKRDEVDTEVGNKGQKKKAGQSTGQRGKGRGKALIANTRGLVNAVVSGQSKKAVEVVPVLVSAQMITCWVKFKDTGDIFIASFIYGSNCMVERRDLWKEMDTVARLVAAGTNPWILQGDFNVTKSAMEHSRFLDTAGENLAIREFQDIIRSCDLLDIPHTGPEFTLTNRQDGNPISKKLDRTMGNSSWFSSFAQSHTLFEAGGVSDHSRMVTIVHDKPMGNRKPFKFFTHVVSHPQFLEVVDHVWNSTPPLFHSRTALKKLQEKLKMLKSELRRLNRESFGDLPARVKVALEDLCDKQNNAMRNPSRNAKIADVLVDDQWRFRNSRDSGIEQVLAQIKAKPLLLTPNVDDGVKWKRGDVEYGSEFSAYSTWDMVRTQNAKVPWAKLIWFKQGVPRYAFITWLAVKDRLSTGSRMRTWGVIQGCTFCGEPEESRDHLFFACPYTYGLWLQIIGSLLRPAPSPDWNEILARILHSAHDRLVSILLRLALQVTIYYIWRERNERRHTQRSRPANQLAKVIEKIIKQRIMSTRYYEKRGLTRLMQRWFEAHIG</sequence>
<dbReference type="InterPro" id="IPR026960">
    <property type="entry name" value="RVT-Znf"/>
</dbReference>
<feature type="domain" description="Reverse transcriptase zinc-binding" evidence="3">
    <location>
        <begin position="636"/>
        <end position="718"/>
    </location>
</feature>
<dbReference type="PANTHER" id="PTHR33710:SF79">
    <property type="entry name" value="OS06G0205337 PROTEIN"/>
    <property type="match status" value="1"/>
</dbReference>
<organism evidence="4 5">
    <name type="scientific">Brassica rapa subsp. trilocularis</name>
    <dbReference type="NCBI Taxonomy" id="1813537"/>
    <lineage>
        <taxon>Eukaryota</taxon>
        <taxon>Viridiplantae</taxon>
        <taxon>Streptophyta</taxon>
        <taxon>Embryophyta</taxon>
        <taxon>Tracheophyta</taxon>
        <taxon>Spermatophyta</taxon>
        <taxon>Magnoliopsida</taxon>
        <taxon>eudicotyledons</taxon>
        <taxon>Gunneridae</taxon>
        <taxon>Pentapetalae</taxon>
        <taxon>rosids</taxon>
        <taxon>malvids</taxon>
        <taxon>Brassicales</taxon>
        <taxon>Brassicaceae</taxon>
        <taxon>Brassiceae</taxon>
        <taxon>Brassica</taxon>
    </lineage>
</organism>
<dbReference type="Pfam" id="PF13966">
    <property type="entry name" value="zf-RVT"/>
    <property type="match status" value="1"/>
</dbReference>
<dbReference type="InterPro" id="IPR005135">
    <property type="entry name" value="Endo/exonuclease/phosphatase"/>
</dbReference>
<dbReference type="InterPro" id="IPR036691">
    <property type="entry name" value="Endo/exonu/phosph_ase_sf"/>
</dbReference>
<feature type="domain" description="Endonuclease/exonuclease/phosphatase" evidence="2">
    <location>
        <begin position="357"/>
        <end position="478"/>
    </location>
</feature>
<reference evidence="4 5" key="1">
    <citation type="submission" date="2021-03" db="EMBL/GenBank/DDBJ databases">
        <authorList>
            <person name="King G.J."/>
            <person name="Bancroft I."/>
            <person name="Baten A."/>
            <person name="Bloomfield J."/>
            <person name="Borpatragohain P."/>
            <person name="He Z."/>
            <person name="Irish N."/>
            <person name="Irwin J."/>
            <person name="Liu K."/>
            <person name="Mauleon R.P."/>
            <person name="Moore J."/>
            <person name="Morris R."/>
            <person name="Ostergaard L."/>
            <person name="Wang B."/>
            <person name="Wells R."/>
        </authorList>
    </citation>
    <scope>NUCLEOTIDE SEQUENCE [LARGE SCALE GENOMIC DNA]</scope>
    <source>
        <strain evidence="4">R-o-18</strain>
        <tissue evidence="4">Leaf</tissue>
    </source>
</reference>
<evidence type="ECO:0000259" key="2">
    <source>
        <dbReference type="Pfam" id="PF03372"/>
    </source>
</evidence>
<dbReference type="Gene3D" id="3.60.10.10">
    <property type="entry name" value="Endonuclease/exonuclease/phosphatase"/>
    <property type="match status" value="1"/>
</dbReference>
<dbReference type="Pfam" id="PF03372">
    <property type="entry name" value="Exo_endo_phos"/>
    <property type="match status" value="1"/>
</dbReference>
<feature type="compositionally biased region" description="Basic and acidic residues" evidence="1">
    <location>
        <begin position="10"/>
        <end position="34"/>
    </location>
</feature>
<evidence type="ECO:0008006" key="6">
    <source>
        <dbReference type="Google" id="ProtNLM"/>
    </source>
</evidence>
<evidence type="ECO:0000313" key="5">
    <source>
        <dbReference type="Proteomes" id="UP000823674"/>
    </source>
</evidence>
<evidence type="ECO:0000259" key="3">
    <source>
        <dbReference type="Pfam" id="PF13966"/>
    </source>
</evidence>
<protein>
    <recommendedName>
        <fullName evidence="6">Reverse transcriptase zinc-binding domain-containing protein</fullName>
    </recommendedName>
</protein>
<dbReference type="EMBL" id="JADBGQ010000007">
    <property type="protein sequence ID" value="KAG5389938.1"/>
    <property type="molecule type" value="Genomic_DNA"/>
</dbReference>
<feature type="region of interest" description="Disordered" evidence="1">
    <location>
        <begin position="273"/>
        <end position="301"/>
    </location>
</feature>
<dbReference type="PANTHER" id="PTHR33710">
    <property type="entry name" value="BNAC02G09200D PROTEIN"/>
    <property type="match status" value="1"/>
</dbReference>
<proteinExistence type="predicted"/>
<evidence type="ECO:0000313" key="4">
    <source>
        <dbReference type="EMBL" id="KAG5389938.1"/>
    </source>
</evidence>
<dbReference type="SUPFAM" id="SSF56219">
    <property type="entry name" value="DNase I-like"/>
    <property type="match status" value="1"/>
</dbReference>
<name>A0ABQ7LW88_BRACM</name>
<accession>A0ABQ7LW88</accession>
<dbReference type="Proteomes" id="UP000823674">
    <property type="component" value="Chromosome A08"/>
</dbReference>